<keyword evidence="5" id="KW-1185">Reference proteome</keyword>
<dbReference type="SUPFAM" id="SSF52540">
    <property type="entry name" value="P-loop containing nucleoside triphosphate hydrolases"/>
    <property type="match status" value="1"/>
</dbReference>
<dbReference type="Gene3D" id="3.40.50.300">
    <property type="entry name" value="P-loop containing nucleotide triphosphate hydrolases"/>
    <property type="match status" value="1"/>
</dbReference>
<dbReference type="InterPro" id="IPR001806">
    <property type="entry name" value="Small_GTPase"/>
</dbReference>
<dbReference type="GO" id="GO:0007264">
    <property type="term" value="P:small GTPase-mediated signal transduction"/>
    <property type="evidence" value="ECO:0007669"/>
    <property type="project" value="InterPro"/>
</dbReference>
<comment type="caution">
    <text evidence="4">The sequence shown here is derived from an EMBL/GenBank/DDBJ whole genome shotgun (WGS) entry which is preliminary data.</text>
</comment>
<organism evidence="4 5">
    <name type="scientific">Linderina pennispora</name>
    <dbReference type="NCBI Taxonomy" id="61395"/>
    <lineage>
        <taxon>Eukaryota</taxon>
        <taxon>Fungi</taxon>
        <taxon>Fungi incertae sedis</taxon>
        <taxon>Zoopagomycota</taxon>
        <taxon>Kickxellomycotina</taxon>
        <taxon>Kickxellomycetes</taxon>
        <taxon>Kickxellales</taxon>
        <taxon>Kickxellaceae</taxon>
        <taxon>Linderina</taxon>
    </lineage>
</organism>
<dbReference type="PANTHER" id="PTHR24072">
    <property type="entry name" value="RHO FAMILY GTPASE"/>
    <property type="match status" value="1"/>
</dbReference>
<dbReference type="CDD" id="cd00157">
    <property type="entry name" value="Rho"/>
    <property type="match status" value="1"/>
</dbReference>
<dbReference type="GO" id="GO:0003924">
    <property type="term" value="F:GTPase activity"/>
    <property type="evidence" value="ECO:0007669"/>
    <property type="project" value="InterPro"/>
</dbReference>
<dbReference type="Proteomes" id="UP000193922">
    <property type="component" value="Unassembled WGS sequence"/>
</dbReference>
<evidence type="ECO:0000256" key="2">
    <source>
        <dbReference type="ARBA" id="ARBA00023134"/>
    </source>
</evidence>
<name>A0A1Y1VXP0_9FUNG</name>
<feature type="region of interest" description="Disordered" evidence="3">
    <location>
        <begin position="118"/>
        <end position="163"/>
    </location>
</feature>
<dbReference type="InterPro" id="IPR003578">
    <property type="entry name" value="Small_GTPase_Rho"/>
</dbReference>
<dbReference type="GeneID" id="63808693"/>
<gene>
    <name evidence="4" type="ORF">DL89DRAFT_75146</name>
</gene>
<dbReference type="InterPro" id="IPR005225">
    <property type="entry name" value="Small_GTP-bd"/>
</dbReference>
<dbReference type="SMART" id="SM00174">
    <property type="entry name" value="RHO"/>
    <property type="match status" value="1"/>
</dbReference>
<dbReference type="AlphaFoldDB" id="A0A1Y1VXP0"/>
<protein>
    <submittedName>
        <fullName evidence="4">Ras-domain-containing protein</fullName>
    </submittedName>
</protein>
<dbReference type="STRING" id="61395.A0A1Y1VXP0"/>
<dbReference type="Pfam" id="PF00071">
    <property type="entry name" value="Ras"/>
    <property type="match status" value="1"/>
</dbReference>
<feature type="compositionally biased region" description="Low complexity" evidence="3">
    <location>
        <begin position="154"/>
        <end position="163"/>
    </location>
</feature>
<dbReference type="PROSITE" id="PS51419">
    <property type="entry name" value="RAB"/>
    <property type="match status" value="1"/>
</dbReference>
<dbReference type="NCBIfam" id="TIGR00231">
    <property type="entry name" value="small_GTP"/>
    <property type="match status" value="1"/>
</dbReference>
<proteinExistence type="predicted"/>
<dbReference type="EMBL" id="MCFD01000018">
    <property type="protein sequence ID" value="ORX66027.1"/>
    <property type="molecule type" value="Genomic_DNA"/>
</dbReference>
<sequence>MAPRHGAQSLKMIVVGDGACGKTCLLYTFREGQFPPDNRYIPTVFDTCVVDIRTQGKRVELSLWDTAGQEEFDRLRLLCYPGVDAVIICFSVDSPDSLENVTTKVVCRGMQAGAQGADCRGGAQGRFEDRPQHCRAPGQVQARRPSPTSRGGTRPPRLAPLPLSSARRLGTSMSRRCLRPPPLLRWRPRRWPHQPRLRTGAALSCSPLARKISNACSKQ</sequence>
<accession>A0A1Y1VXP0</accession>
<dbReference type="RefSeq" id="XP_040740078.1">
    <property type="nucleotide sequence ID" value="XM_040892045.1"/>
</dbReference>
<evidence type="ECO:0000313" key="5">
    <source>
        <dbReference type="Proteomes" id="UP000193922"/>
    </source>
</evidence>
<dbReference type="OrthoDB" id="8830751at2759"/>
<dbReference type="SMART" id="SM00175">
    <property type="entry name" value="RAB"/>
    <property type="match status" value="1"/>
</dbReference>
<dbReference type="PROSITE" id="PS51420">
    <property type="entry name" value="RHO"/>
    <property type="match status" value="1"/>
</dbReference>
<dbReference type="GO" id="GO:0005525">
    <property type="term" value="F:GTP binding"/>
    <property type="evidence" value="ECO:0007669"/>
    <property type="project" value="UniProtKB-KW"/>
</dbReference>
<keyword evidence="1" id="KW-0547">Nucleotide-binding</keyword>
<keyword evidence="2" id="KW-0342">GTP-binding</keyword>
<evidence type="ECO:0000256" key="1">
    <source>
        <dbReference type="ARBA" id="ARBA00022741"/>
    </source>
</evidence>
<dbReference type="SMART" id="SM00173">
    <property type="entry name" value="RAS"/>
    <property type="match status" value="1"/>
</dbReference>
<dbReference type="InterPro" id="IPR027417">
    <property type="entry name" value="P-loop_NTPase"/>
</dbReference>
<evidence type="ECO:0000256" key="3">
    <source>
        <dbReference type="SAM" id="MobiDB-lite"/>
    </source>
</evidence>
<dbReference type="PRINTS" id="PR00449">
    <property type="entry name" value="RASTRNSFRMNG"/>
</dbReference>
<evidence type="ECO:0000313" key="4">
    <source>
        <dbReference type="EMBL" id="ORX66027.1"/>
    </source>
</evidence>
<reference evidence="4 5" key="1">
    <citation type="submission" date="2016-07" db="EMBL/GenBank/DDBJ databases">
        <title>Pervasive Adenine N6-methylation of Active Genes in Fungi.</title>
        <authorList>
            <consortium name="DOE Joint Genome Institute"/>
            <person name="Mondo S.J."/>
            <person name="Dannebaum R.O."/>
            <person name="Kuo R.C."/>
            <person name="Labutti K."/>
            <person name="Haridas S."/>
            <person name="Kuo A."/>
            <person name="Salamov A."/>
            <person name="Ahrendt S.R."/>
            <person name="Lipzen A."/>
            <person name="Sullivan W."/>
            <person name="Andreopoulos W.B."/>
            <person name="Clum A."/>
            <person name="Lindquist E."/>
            <person name="Daum C."/>
            <person name="Ramamoorthy G.K."/>
            <person name="Gryganskyi A."/>
            <person name="Culley D."/>
            <person name="Magnuson J.K."/>
            <person name="James T.Y."/>
            <person name="O'Malley M.A."/>
            <person name="Stajich J.E."/>
            <person name="Spatafora J.W."/>
            <person name="Visel A."/>
            <person name="Grigoriev I.V."/>
        </authorList>
    </citation>
    <scope>NUCLEOTIDE SEQUENCE [LARGE SCALE GENOMIC DNA]</scope>
    <source>
        <strain evidence="4 5">ATCC 12442</strain>
    </source>
</reference>